<reference evidence="1" key="1">
    <citation type="journal article" date="2015" name="Nature">
        <title>Complex archaea that bridge the gap between prokaryotes and eukaryotes.</title>
        <authorList>
            <person name="Spang A."/>
            <person name="Saw J.H."/>
            <person name="Jorgensen S.L."/>
            <person name="Zaremba-Niedzwiedzka K."/>
            <person name="Martijn J."/>
            <person name="Lind A.E."/>
            <person name="van Eijk R."/>
            <person name="Schleper C."/>
            <person name="Guy L."/>
            <person name="Ettema T.J."/>
        </authorList>
    </citation>
    <scope>NUCLEOTIDE SEQUENCE</scope>
</reference>
<gene>
    <name evidence="1" type="ORF">LCGC14_2278700</name>
</gene>
<proteinExistence type="predicted"/>
<dbReference type="AlphaFoldDB" id="A0A0F9CV20"/>
<evidence type="ECO:0000313" key="1">
    <source>
        <dbReference type="EMBL" id="KKL53109.1"/>
    </source>
</evidence>
<dbReference type="EMBL" id="LAZR01031652">
    <property type="protein sequence ID" value="KKL53109.1"/>
    <property type="molecule type" value="Genomic_DNA"/>
</dbReference>
<sequence length="89" mass="9921">MTNTRKELDQAILDFCDGQDDVGDDAIRLHAMHAGLVEARRKAFRDGVLACVRFLSKLTRELDRSDRHALVTAIDAIGQEGLAENWQGL</sequence>
<accession>A0A0F9CV20</accession>
<organism evidence="1">
    <name type="scientific">marine sediment metagenome</name>
    <dbReference type="NCBI Taxonomy" id="412755"/>
    <lineage>
        <taxon>unclassified sequences</taxon>
        <taxon>metagenomes</taxon>
        <taxon>ecological metagenomes</taxon>
    </lineage>
</organism>
<protein>
    <submittedName>
        <fullName evidence="1">Uncharacterized protein</fullName>
    </submittedName>
</protein>
<comment type="caution">
    <text evidence="1">The sequence shown here is derived from an EMBL/GenBank/DDBJ whole genome shotgun (WGS) entry which is preliminary data.</text>
</comment>
<name>A0A0F9CV20_9ZZZZ</name>